<proteinExistence type="predicted"/>
<dbReference type="Proteomes" id="UP001152320">
    <property type="component" value="Chromosome 14"/>
</dbReference>
<evidence type="ECO:0000256" key="1">
    <source>
        <dbReference type="ARBA" id="ARBA00004123"/>
    </source>
</evidence>
<dbReference type="SMART" id="SM00249">
    <property type="entry name" value="PHD"/>
    <property type="match status" value="1"/>
</dbReference>
<protein>
    <submittedName>
        <fullName evidence="11">Protein pygopus</fullName>
    </submittedName>
</protein>
<comment type="caution">
    <text evidence="11">The sequence shown here is derived from an EMBL/GenBank/DDBJ whole genome shotgun (WGS) entry which is preliminary data.</text>
</comment>
<dbReference type="PROSITE" id="PS01359">
    <property type="entry name" value="ZF_PHD_1"/>
    <property type="match status" value="1"/>
</dbReference>
<dbReference type="InterPro" id="IPR019786">
    <property type="entry name" value="Zinc_finger_PHD-type_CS"/>
</dbReference>
<dbReference type="SUPFAM" id="SSF57903">
    <property type="entry name" value="FYVE/PHD zinc finger"/>
    <property type="match status" value="1"/>
</dbReference>
<dbReference type="InterPro" id="IPR011011">
    <property type="entry name" value="Znf_FYVE_PHD"/>
</dbReference>
<dbReference type="OrthoDB" id="270215at2759"/>
<dbReference type="AlphaFoldDB" id="A0A9Q1H281"/>
<name>A0A9Q1H281_HOLLE</name>
<dbReference type="FunFam" id="3.30.40.10:FF:000107">
    <property type="entry name" value="pygopus homolog 1"/>
    <property type="match status" value="1"/>
</dbReference>
<dbReference type="InterPro" id="IPR019787">
    <property type="entry name" value="Znf_PHD-finger"/>
</dbReference>
<dbReference type="CDD" id="cd15637">
    <property type="entry name" value="PHD_dPYGO"/>
    <property type="match status" value="1"/>
</dbReference>
<dbReference type="PROSITE" id="PS50016">
    <property type="entry name" value="ZF_PHD_2"/>
    <property type="match status" value="1"/>
</dbReference>
<organism evidence="11 12">
    <name type="scientific">Holothuria leucospilota</name>
    <name type="common">Black long sea cucumber</name>
    <name type="synonym">Mertensiothuria leucospilota</name>
    <dbReference type="NCBI Taxonomy" id="206669"/>
    <lineage>
        <taxon>Eukaryota</taxon>
        <taxon>Metazoa</taxon>
        <taxon>Echinodermata</taxon>
        <taxon>Eleutherozoa</taxon>
        <taxon>Echinozoa</taxon>
        <taxon>Holothuroidea</taxon>
        <taxon>Aspidochirotacea</taxon>
        <taxon>Aspidochirotida</taxon>
        <taxon>Holothuriidae</taxon>
        <taxon>Holothuria</taxon>
    </lineage>
</organism>
<dbReference type="Pfam" id="PF00628">
    <property type="entry name" value="PHD"/>
    <property type="match status" value="1"/>
</dbReference>
<keyword evidence="12" id="KW-1185">Reference proteome</keyword>
<feature type="compositionally biased region" description="Basic residues" evidence="9">
    <location>
        <begin position="1"/>
        <end position="12"/>
    </location>
</feature>
<evidence type="ECO:0000256" key="7">
    <source>
        <dbReference type="ARBA" id="ARBA00037400"/>
    </source>
</evidence>
<dbReference type="PANTHER" id="PTHR23194:SF16">
    <property type="entry name" value="PROTEIN PYGOPUS"/>
    <property type="match status" value="1"/>
</dbReference>
<evidence type="ECO:0000259" key="10">
    <source>
        <dbReference type="PROSITE" id="PS50016"/>
    </source>
</evidence>
<dbReference type="Gene3D" id="3.30.40.10">
    <property type="entry name" value="Zinc/RING finger domain, C3HC4 (zinc finger)"/>
    <property type="match status" value="1"/>
</dbReference>
<sequence>MPREKKTAKRPRTTSTDSDRESTDSSRGSTASQPQSPTKKPKRTNSKKGSGRDSSGVLDVPPPGGDNIIISNPFEDNPTAAPSLRSLNTFSRQLNQQMMNCHFNPYQNSFHTNMPPSGYNNSMYNNHSNSSNGPVQPMMYNSQGGPMFPCGTCHKEIGDADAIHCRSYCNFWFHRTCVGLVESAYRLLTTEPLAEWVCDKCVREKKIPLVRVRTQQIAS</sequence>
<evidence type="ECO:0000256" key="5">
    <source>
        <dbReference type="ARBA" id="ARBA00022833"/>
    </source>
</evidence>
<feature type="domain" description="PHD-type" evidence="10">
    <location>
        <begin position="147"/>
        <end position="204"/>
    </location>
</feature>
<dbReference type="EMBL" id="JAIZAY010000014">
    <property type="protein sequence ID" value="KAJ8029446.1"/>
    <property type="molecule type" value="Genomic_DNA"/>
</dbReference>
<evidence type="ECO:0000313" key="12">
    <source>
        <dbReference type="Proteomes" id="UP001152320"/>
    </source>
</evidence>
<dbReference type="InterPro" id="IPR013083">
    <property type="entry name" value="Znf_RING/FYVE/PHD"/>
</dbReference>
<comment type="function">
    <text evidence="7">Involved in signal transduction through the Wnt pathway.</text>
</comment>
<keyword evidence="5" id="KW-0862">Zinc</keyword>
<dbReference type="PANTHER" id="PTHR23194">
    <property type="entry name" value="PYGOPUS"/>
    <property type="match status" value="1"/>
</dbReference>
<evidence type="ECO:0000256" key="2">
    <source>
        <dbReference type="ARBA" id="ARBA00022687"/>
    </source>
</evidence>
<evidence type="ECO:0000256" key="9">
    <source>
        <dbReference type="SAM" id="MobiDB-lite"/>
    </source>
</evidence>
<evidence type="ECO:0000313" key="11">
    <source>
        <dbReference type="EMBL" id="KAJ8029446.1"/>
    </source>
</evidence>
<dbReference type="InterPro" id="IPR052475">
    <property type="entry name" value="Wnt_Signal_Transd_Protein"/>
</dbReference>
<evidence type="ECO:0000256" key="8">
    <source>
        <dbReference type="PROSITE-ProRule" id="PRU00146"/>
    </source>
</evidence>
<evidence type="ECO:0000256" key="3">
    <source>
        <dbReference type="ARBA" id="ARBA00022723"/>
    </source>
</evidence>
<gene>
    <name evidence="11" type="ORF">HOLleu_28835</name>
</gene>
<dbReference type="GO" id="GO:0005634">
    <property type="term" value="C:nucleus"/>
    <property type="evidence" value="ECO:0007669"/>
    <property type="project" value="UniProtKB-SubCell"/>
</dbReference>
<keyword evidence="4 8" id="KW-0863">Zinc-finger</keyword>
<evidence type="ECO:0000256" key="6">
    <source>
        <dbReference type="ARBA" id="ARBA00023242"/>
    </source>
</evidence>
<comment type="subcellular location">
    <subcellularLocation>
        <location evidence="1">Nucleus</location>
    </subcellularLocation>
</comment>
<keyword evidence="2" id="KW-0879">Wnt signaling pathway</keyword>
<accession>A0A9Q1H281</accession>
<keyword evidence="3" id="KW-0479">Metal-binding</keyword>
<reference evidence="11" key="1">
    <citation type="submission" date="2021-10" db="EMBL/GenBank/DDBJ databases">
        <title>Tropical sea cucumber genome reveals ecological adaptation and Cuvierian tubules defense mechanism.</title>
        <authorList>
            <person name="Chen T."/>
        </authorList>
    </citation>
    <scope>NUCLEOTIDE SEQUENCE</scope>
    <source>
        <strain evidence="11">Nanhai2018</strain>
        <tissue evidence="11">Muscle</tissue>
    </source>
</reference>
<dbReference type="GO" id="GO:0016055">
    <property type="term" value="P:Wnt signaling pathway"/>
    <property type="evidence" value="ECO:0007669"/>
    <property type="project" value="UniProtKB-KW"/>
</dbReference>
<evidence type="ECO:0000256" key="4">
    <source>
        <dbReference type="ARBA" id="ARBA00022771"/>
    </source>
</evidence>
<keyword evidence="6" id="KW-0539">Nucleus</keyword>
<dbReference type="GO" id="GO:0008270">
    <property type="term" value="F:zinc ion binding"/>
    <property type="evidence" value="ECO:0007669"/>
    <property type="project" value="UniProtKB-KW"/>
</dbReference>
<dbReference type="InterPro" id="IPR001965">
    <property type="entry name" value="Znf_PHD"/>
</dbReference>
<feature type="region of interest" description="Disordered" evidence="9">
    <location>
        <begin position="1"/>
        <end position="83"/>
    </location>
</feature>